<dbReference type="PROSITE" id="PS01124">
    <property type="entry name" value="HTH_ARAC_FAMILY_2"/>
    <property type="match status" value="1"/>
</dbReference>
<dbReference type="GO" id="GO:0003700">
    <property type="term" value="F:DNA-binding transcription factor activity"/>
    <property type="evidence" value="ECO:0007669"/>
    <property type="project" value="InterPro"/>
</dbReference>
<proteinExistence type="predicted"/>
<dbReference type="Pfam" id="PF02311">
    <property type="entry name" value="AraC_binding"/>
    <property type="match status" value="1"/>
</dbReference>
<dbReference type="InterPro" id="IPR003313">
    <property type="entry name" value="AraC-bd"/>
</dbReference>
<evidence type="ECO:0000256" key="1">
    <source>
        <dbReference type="ARBA" id="ARBA00023015"/>
    </source>
</evidence>
<dbReference type="EMBL" id="CP009286">
    <property type="protein sequence ID" value="AIQ65642.1"/>
    <property type="molecule type" value="Genomic_DNA"/>
</dbReference>
<organism evidence="5 6">
    <name type="scientific">Paenibacillus stellifer</name>
    <dbReference type="NCBI Taxonomy" id="169760"/>
    <lineage>
        <taxon>Bacteria</taxon>
        <taxon>Bacillati</taxon>
        <taxon>Bacillota</taxon>
        <taxon>Bacilli</taxon>
        <taxon>Bacillales</taxon>
        <taxon>Paenibacillaceae</taxon>
        <taxon>Paenibacillus</taxon>
    </lineage>
</organism>
<name>A0A089LXJ0_9BACL</name>
<dbReference type="SUPFAM" id="SSF46689">
    <property type="entry name" value="Homeodomain-like"/>
    <property type="match status" value="2"/>
</dbReference>
<dbReference type="STRING" id="169760.PSTEL_23560"/>
<keyword evidence="2" id="KW-0238">DNA-binding</keyword>
<dbReference type="Pfam" id="PF12833">
    <property type="entry name" value="HTH_18"/>
    <property type="match status" value="1"/>
</dbReference>
<dbReference type="InterPro" id="IPR037923">
    <property type="entry name" value="HTH-like"/>
</dbReference>
<evidence type="ECO:0000256" key="3">
    <source>
        <dbReference type="ARBA" id="ARBA00023163"/>
    </source>
</evidence>
<dbReference type="Gene3D" id="1.10.10.60">
    <property type="entry name" value="Homeodomain-like"/>
    <property type="match status" value="2"/>
</dbReference>
<keyword evidence="6" id="KW-1185">Reference proteome</keyword>
<evidence type="ECO:0000259" key="4">
    <source>
        <dbReference type="PROSITE" id="PS01124"/>
    </source>
</evidence>
<evidence type="ECO:0000313" key="5">
    <source>
        <dbReference type="EMBL" id="AIQ65642.1"/>
    </source>
</evidence>
<evidence type="ECO:0000313" key="6">
    <source>
        <dbReference type="Proteomes" id="UP000029507"/>
    </source>
</evidence>
<dbReference type="InterPro" id="IPR020449">
    <property type="entry name" value="Tscrpt_reg_AraC-type_HTH"/>
</dbReference>
<dbReference type="InterPro" id="IPR018060">
    <property type="entry name" value="HTH_AraC"/>
</dbReference>
<keyword evidence="3" id="KW-0804">Transcription</keyword>
<dbReference type="AlphaFoldDB" id="A0A089LXJ0"/>
<dbReference type="Proteomes" id="UP000029507">
    <property type="component" value="Chromosome"/>
</dbReference>
<dbReference type="RefSeq" id="WP_038698876.1">
    <property type="nucleotide sequence ID" value="NZ_CP009286.1"/>
</dbReference>
<dbReference type="HOGENOM" id="CLU_000445_88_6_9"/>
<gene>
    <name evidence="5" type="ORF">PSTEL_23560</name>
</gene>
<accession>A0A089LXJ0</accession>
<protein>
    <submittedName>
        <fullName evidence="5">AraC family transcriptional regulator</fullName>
    </submittedName>
</protein>
<dbReference type="InterPro" id="IPR009057">
    <property type="entry name" value="Homeodomain-like_sf"/>
</dbReference>
<dbReference type="Gene3D" id="2.60.120.280">
    <property type="entry name" value="Regulatory protein AraC"/>
    <property type="match status" value="1"/>
</dbReference>
<dbReference type="PRINTS" id="PR00032">
    <property type="entry name" value="HTHARAC"/>
</dbReference>
<sequence>MESKMIFGKSDETSLLPLYMTTAGYWEHQTETVRTSGFPDFQLHQVLNGQGRLIIGEKDLTVGPGDVFFLFPEIPHRYTPISDRWELAWVSFQGREARQLLAYAGLNESGAANLRRGSLLNELQQMLAMEEGEDEFEAECSKLLYQLLLDLKKLLPAPVNRDYGMERIRPVLRHIAENLERPLPLAELGDIAGVSPQYLCRLFQKTLKLRPLAYINQERINRSKKLMFSEAGRKIYEIAGLVGYENPSYFCAVFKRHTGMSPEDFKELHGLGR</sequence>
<dbReference type="PANTHER" id="PTHR43280">
    <property type="entry name" value="ARAC-FAMILY TRANSCRIPTIONAL REGULATOR"/>
    <property type="match status" value="1"/>
</dbReference>
<feature type="domain" description="HTH araC/xylS-type" evidence="4">
    <location>
        <begin position="169"/>
        <end position="268"/>
    </location>
</feature>
<reference evidence="5 6" key="1">
    <citation type="submission" date="2014-08" db="EMBL/GenBank/DDBJ databases">
        <title>Comparative genomics of the Paenibacillus odorifer group.</title>
        <authorList>
            <person name="den Bakker H.C."/>
            <person name="Tsai Y.-C."/>
            <person name="Martin N."/>
            <person name="Korlach J."/>
            <person name="Wiedmann M."/>
        </authorList>
    </citation>
    <scope>NUCLEOTIDE SEQUENCE [LARGE SCALE GENOMIC DNA]</scope>
    <source>
        <strain evidence="5 6">DSM 14472</strain>
    </source>
</reference>
<evidence type="ECO:0000256" key="2">
    <source>
        <dbReference type="ARBA" id="ARBA00023125"/>
    </source>
</evidence>
<dbReference type="GO" id="GO:0043565">
    <property type="term" value="F:sequence-specific DNA binding"/>
    <property type="evidence" value="ECO:0007669"/>
    <property type="project" value="InterPro"/>
</dbReference>
<dbReference type="SMART" id="SM00342">
    <property type="entry name" value="HTH_ARAC"/>
    <property type="match status" value="1"/>
</dbReference>
<dbReference type="SUPFAM" id="SSF51215">
    <property type="entry name" value="Regulatory protein AraC"/>
    <property type="match status" value="1"/>
</dbReference>
<dbReference type="OrthoDB" id="185320at2"/>
<dbReference type="PANTHER" id="PTHR43280:SF28">
    <property type="entry name" value="HTH-TYPE TRANSCRIPTIONAL ACTIVATOR RHAS"/>
    <property type="match status" value="1"/>
</dbReference>
<keyword evidence="1" id="KW-0805">Transcription regulation</keyword>
<dbReference type="KEGG" id="pste:PSTEL_23560"/>